<gene>
    <name evidence="3" type="ORF">DAEQUDRAFT_761574</name>
</gene>
<dbReference type="AlphaFoldDB" id="A0A165TYA2"/>
<feature type="signal peptide" evidence="1">
    <location>
        <begin position="1"/>
        <end position="22"/>
    </location>
</feature>
<reference evidence="3 4" key="1">
    <citation type="journal article" date="2016" name="Mol. Biol. Evol.">
        <title>Comparative Genomics of Early-Diverging Mushroom-Forming Fungi Provides Insights into the Origins of Lignocellulose Decay Capabilities.</title>
        <authorList>
            <person name="Nagy L.G."/>
            <person name="Riley R."/>
            <person name="Tritt A."/>
            <person name="Adam C."/>
            <person name="Daum C."/>
            <person name="Floudas D."/>
            <person name="Sun H."/>
            <person name="Yadav J.S."/>
            <person name="Pangilinan J."/>
            <person name="Larsson K.H."/>
            <person name="Matsuura K."/>
            <person name="Barry K."/>
            <person name="Labutti K."/>
            <person name="Kuo R."/>
            <person name="Ohm R.A."/>
            <person name="Bhattacharya S.S."/>
            <person name="Shirouzu T."/>
            <person name="Yoshinaga Y."/>
            <person name="Martin F.M."/>
            <person name="Grigoriev I.V."/>
            <person name="Hibbett D.S."/>
        </authorList>
    </citation>
    <scope>NUCLEOTIDE SEQUENCE [LARGE SCALE GENOMIC DNA]</scope>
    <source>
        <strain evidence="3 4">L-15889</strain>
    </source>
</reference>
<dbReference type="STRING" id="1314783.A0A165TYA2"/>
<dbReference type="SUPFAM" id="SSF48613">
    <property type="entry name" value="Heme oxygenase-like"/>
    <property type="match status" value="1"/>
</dbReference>
<dbReference type="InterPro" id="IPR016084">
    <property type="entry name" value="Haem_Oase-like_multi-hlx"/>
</dbReference>
<keyword evidence="1" id="KW-0732">Signal</keyword>
<evidence type="ECO:0000313" key="4">
    <source>
        <dbReference type="Proteomes" id="UP000076727"/>
    </source>
</evidence>
<dbReference type="CDD" id="cd19359">
    <property type="entry name" value="TenA_C_Bt3146-like"/>
    <property type="match status" value="1"/>
</dbReference>
<dbReference type="InterPro" id="IPR004305">
    <property type="entry name" value="Thiaminase-2/PQQC"/>
</dbReference>
<feature type="domain" description="Thiaminase-2/PQQC" evidence="2">
    <location>
        <begin position="82"/>
        <end position="288"/>
    </location>
</feature>
<feature type="chain" id="PRO_5007867332" description="Thiaminase-2/PQQC domain-containing protein" evidence="1">
    <location>
        <begin position="23"/>
        <end position="296"/>
    </location>
</feature>
<evidence type="ECO:0000259" key="2">
    <source>
        <dbReference type="Pfam" id="PF03070"/>
    </source>
</evidence>
<name>A0A165TYA2_9APHY</name>
<dbReference type="OrthoDB" id="2792107at2759"/>
<dbReference type="Proteomes" id="UP000076727">
    <property type="component" value="Unassembled WGS sequence"/>
</dbReference>
<keyword evidence="4" id="KW-1185">Reference proteome</keyword>
<dbReference type="GO" id="GO:0006772">
    <property type="term" value="P:thiamine metabolic process"/>
    <property type="evidence" value="ECO:0007669"/>
    <property type="project" value="UniProtKB-ARBA"/>
</dbReference>
<evidence type="ECO:0000256" key="1">
    <source>
        <dbReference type="SAM" id="SignalP"/>
    </source>
</evidence>
<dbReference type="Pfam" id="PF03070">
    <property type="entry name" value="TENA_THI-4"/>
    <property type="match status" value="1"/>
</dbReference>
<organism evidence="3 4">
    <name type="scientific">Daedalea quercina L-15889</name>
    <dbReference type="NCBI Taxonomy" id="1314783"/>
    <lineage>
        <taxon>Eukaryota</taxon>
        <taxon>Fungi</taxon>
        <taxon>Dikarya</taxon>
        <taxon>Basidiomycota</taxon>
        <taxon>Agaricomycotina</taxon>
        <taxon>Agaricomycetes</taxon>
        <taxon>Polyporales</taxon>
        <taxon>Fomitopsis</taxon>
    </lineage>
</organism>
<dbReference type="EMBL" id="KV429034">
    <property type="protein sequence ID" value="KZT74129.1"/>
    <property type="molecule type" value="Genomic_DNA"/>
</dbReference>
<sequence>MHSRALLCITVFVFCLIAPSLAVSSRARIARDRLRKYAAHPDYGVPLHDVEAVARKRALEPRQDANATNPHDLVALLIEDNQDIWQQLLHNPFVEAMKTAGPSNSTVLDGYKWYEIQDYWYCIRLLAFDAERSYSAQSLAELNSSLSDVASDGAYAFESIQVTTSPPPAGLGLNESVVLNAPASAALNQYTDFQFVAAKDYNWVVSLAAQIPCIQSYYYIAQELANMSSFTDTLWYEQWVLPNLDYSYLEPQIDFFIANYDYWKEYYEDITLIFRKATLSEYNLWQTAFQPGNLST</sequence>
<proteinExistence type="predicted"/>
<evidence type="ECO:0000313" key="3">
    <source>
        <dbReference type="EMBL" id="KZT74129.1"/>
    </source>
</evidence>
<protein>
    <recommendedName>
        <fullName evidence="2">Thiaminase-2/PQQC domain-containing protein</fullName>
    </recommendedName>
</protein>
<accession>A0A165TYA2</accession>
<dbReference type="Gene3D" id="1.20.910.10">
    <property type="entry name" value="Heme oxygenase-like"/>
    <property type="match status" value="1"/>
</dbReference>